<feature type="transmembrane region" description="Helical" evidence="6">
    <location>
        <begin position="380"/>
        <end position="398"/>
    </location>
</feature>
<reference evidence="9 10" key="1">
    <citation type="submission" date="2023-11" db="EMBL/GenBank/DDBJ databases">
        <title>An acidophilic fungus is an integral part of prey digestion in a carnivorous sundew plant.</title>
        <authorList>
            <person name="Tsai I.J."/>
        </authorList>
    </citation>
    <scope>NUCLEOTIDE SEQUENCE [LARGE SCALE GENOMIC DNA]</scope>
    <source>
        <strain evidence="9">169a</strain>
    </source>
</reference>
<keyword evidence="4 6" id="KW-0472">Membrane</keyword>
<evidence type="ECO:0000313" key="9">
    <source>
        <dbReference type="EMBL" id="WPH04390.1"/>
    </source>
</evidence>
<dbReference type="SUPFAM" id="SSF81321">
    <property type="entry name" value="Family A G protein-coupled receptor-like"/>
    <property type="match status" value="1"/>
</dbReference>
<keyword evidence="3 6" id="KW-1133">Transmembrane helix</keyword>
<dbReference type="GO" id="GO:0007189">
    <property type="term" value="P:adenylate cyclase-activating G protein-coupled receptor signaling pathway"/>
    <property type="evidence" value="ECO:0007669"/>
    <property type="project" value="TreeGrafter"/>
</dbReference>
<evidence type="ECO:0000256" key="3">
    <source>
        <dbReference type="ARBA" id="ARBA00022989"/>
    </source>
</evidence>
<feature type="compositionally biased region" description="Polar residues" evidence="5">
    <location>
        <begin position="301"/>
        <end position="315"/>
    </location>
</feature>
<name>A0AAQ3MAS7_9PEZI</name>
<feature type="transmembrane region" description="Helical" evidence="6">
    <location>
        <begin position="145"/>
        <end position="162"/>
    </location>
</feature>
<keyword evidence="2 6" id="KW-0812">Transmembrane</keyword>
<feature type="region of interest" description="Disordered" evidence="5">
    <location>
        <begin position="175"/>
        <end position="195"/>
    </location>
</feature>
<dbReference type="InterPro" id="IPR022596">
    <property type="entry name" value="GPR1/2/3_C"/>
</dbReference>
<keyword evidence="10" id="KW-1185">Reference proteome</keyword>
<feature type="domain" description="G protein-coupled receptor GPR1/2/3 C-terminal" evidence="8">
    <location>
        <begin position="331"/>
        <end position="405"/>
    </location>
</feature>
<comment type="subcellular location">
    <subcellularLocation>
        <location evidence="1">Membrane</location>
        <topology evidence="1">Multi-pass membrane protein</topology>
    </subcellularLocation>
</comment>
<evidence type="ECO:0000256" key="4">
    <source>
        <dbReference type="ARBA" id="ARBA00023136"/>
    </source>
</evidence>
<gene>
    <name evidence="9" type="ORF">R9X50_00728100</name>
</gene>
<feature type="compositionally biased region" description="Basic residues" evidence="5">
    <location>
        <begin position="470"/>
        <end position="479"/>
    </location>
</feature>
<dbReference type="GO" id="GO:0004930">
    <property type="term" value="F:G protein-coupled receptor activity"/>
    <property type="evidence" value="ECO:0007669"/>
    <property type="project" value="TreeGrafter"/>
</dbReference>
<feature type="transmembrane region" description="Helical" evidence="6">
    <location>
        <begin position="342"/>
        <end position="360"/>
    </location>
</feature>
<dbReference type="Pfam" id="PF11970">
    <property type="entry name" value="GPR_Gpa2_C"/>
    <property type="match status" value="1"/>
</dbReference>
<feature type="region of interest" description="Disordered" evidence="5">
    <location>
        <begin position="301"/>
        <end position="330"/>
    </location>
</feature>
<evidence type="ECO:0000259" key="7">
    <source>
        <dbReference type="Pfam" id="PF11710"/>
    </source>
</evidence>
<accession>A0AAQ3MAS7</accession>
<evidence type="ECO:0000256" key="2">
    <source>
        <dbReference type="ARBA" id="ARBA00022692"/>
    </source>
</evidence>
<evidence type="ECO:0000313" key="10">
    <source>
        <dbReference type="Proteomes" id="UP001303373"/>
    </source>
</evidence>
<dbReference type="AlphaFoldDB" id="A0AAQ3MAS7"/>
<dbReference type="Proteomes" id="UP001303373">
    <property type="component" value="Chromosome 13"/>
</dbReference>
<feature type="domain" description="Glucose receptor Git3-like N-terminal" evidence="7">
    <location>
        <begin position="2"/>
        <end position="168"/>
    </location>
</feature>
<dbReference type="PANTHER" id="PTHR23112:SF37">
    <property type="entry name" value="G PROTEIN-COUPLED RECEPTOR GPR1"/>
    <property type="match status" value="1"/>
</dbReference>
<organism evidence="9 10">
    <name type="scientific">Acrodontium crateriforme</name>
    <dbReference type="NCBI Taxonomy" id="150365"/>
    <lineage>
        <taxon>Eukaryota</taxon>
        <taxon>Fungi</taxon>
        <taxon>Dikarya</taxon>
        <taxon>Ascomycota</taxon>
        <taxon>Pezizomycotina</taxon>
        <taxon>Dothideomycetes</taxon>
        <taxon>Dothideomycetidae</taxon>
        <taxon>Mycosphaerellales</taxon>
        <taxon>Teratosphaeriaceae</taxon>
        <taxon>Acrodontium</taxon>
    </lineage>
</organism>
<feature type="region of interest" description="Disordered" evidence="5">
    <location>
        <begin position="523"/>
        <end position="579"/>
    </location>
</feature>
<evidence type="ECO:0008006" key="11">
    <source>
        <dbReference type="Google" id="ProtNLM"/>
    </source>
</evidence>
<evidence type="ECO:0000256" key="1">
    <source>
        <dbReference type="ARBA" id="ARBA00004141"/>
    </source>
</evidence>
<dbReference type="PANTHER" id="PTHR23112">
    <property type="entry name" value="G PROTEIN-COUPLED RECEPTOR 157-RELATED"/>
    <property type="match status" value="1"/>
</dbReference>
<sequence>MRRNFRRDLVLLLIAGDLGKNVVYMVFSIQTFVHGQVHTASAFCTGTGYALQMSLGSCDIAIFLMSLHMSLQIFPPTGTFSALLGADGLYNVRRWAITAWFIIPNLMAALAFINPGHAFMTTGAFCTLPLRPIWYRLALSWIPRYLIWVFVMGVAIRIYCYVGREFKVFGMLQDGSSSQRTSDKQSLDTDTSEGDQLRFMKHPVAPCGDAAEDRGDDEIAPDDIRTQAPMPVTHNKQWSFLTPEWQPGKPPSCKGSLPSSRRGSRQIAPGVMAEDFAPPPAFDYTQHRGSIITTTTFNSAATQSNLESAPTSSRGSKGRILPTPQDTINPNRRRSIQRHLRLLFIYPILYMLMWIVPFIVHCLNYSDYFAQHPIFPLTATNTFCQTFMGFVDVVVFCWREKPWRHISGSDGTVEGSFQFWRFCRREGWIERRMSRARPLSNGSLNDSEAERGSDINLVDRSSQQTTKPPREHRRMSRLNVIPHRRTHSSGTDRRIVELERARERLALERKDWAVKQQSLLAKKESALSAHTAAPSATIAPPKKEWWDGYSDEAVTEVDNDKEGSEGVSKARIPNAGQSL</sequence>
<dbReference type="Pfam" id="PF11710">
    <property type="entry name" value="Git3"/>
    <property type="match status" value="1"/>
</dbReference>
<dbReference type="EMBL" id="CP138592">
    <property type="protein sequence ID" value="WPH04390.1"/>
    <property type="molecule type" value="Genomic_DNA"/>
</dbReference>
<feature type="transmembrane region" description="Helical" evidence="6">
    <location>
        <begin position="9"/>
        <end position="29"/>
    </location>
</feature>
<feature type="transmembrane region" description="Helical" evidence="6">
    <location>
        <begin position="95"/>
        <end position="113"/>
    </location>
</feature>
<evidence type="ECO:0000256" key="6">
    <source>
        <dbReference type="SAM" id="Phobius"/>
    </source>
</evidence>
<dbReference type="GO" id="GO:0005886">
    <property type="term" value="C:plasma membrane"/>
    <property type="evidence" value="ECO:0007669"/>
    <property type="project" value="TreeGrafter"/>
</dbReference>
<protein>
    <recommendedName>
        <fullName evidence="11">G protein-coupled receptor GPR1</fullName>
    </recommendedName>
</protein>
<evidence type="ECO:0000259" key="8">
    <source>
        <dbReference type="Pfam" id="PF11970"/>
    </source>
</evidence>
<dbReference type="InterPro" id="IPR023041">
    <property type="entry name" value="Glucose_rcpt_Git3-like_N"/>
</dbReference>
<feature type="region of interest" description="Disordered" evidence="5">
    <location>
        <begin position="242"/>
        <end position="265"/>
    </location>
</feature>
<feature type="region of interest" description="Disordered" evidence="5">
    <location>
        <begin position="439"/>
        <end position="479"/>
    </location>
</feature>
<evidence type="ECO:0000256" key="5">
    <source>
        <dbReference type="SAM" id="MobiDB-lite"/>
    </source>
</evidence>
<proteinExistence type="predicted"/>